<gene>
    <name evidence="9 13" type="primary">dld</name>
    <name evidence="13" type="ordered locus">EbC_13750</name>
</gene>
<feature type="binding site" evidence="11">
    <location>
        <position position="257"/>
    </location>
    <ligand>
        <name>FAD</name>
        <dbReference type="ChEBI" id="CHEBI:57692"/>
    </ligand>
</feature>
<dbReference type="InterPro" id="IPR036318">
    <property type="entry name" value="FAD-bd_PCMH-like_sf"/>
</dbReference>
<dbReference type="InterPro" id="IPR051264">
    <property type="entry name" value="FAD-oxidored/transferase_4"/>
</dbReference>
<dbReference type="EC" id="1.1.5.12" evidence="9"/>
<dbReference type="GO" id="GO:0004458">
    <property type="term" value="F:D-lactate dehydrogenase (cytochrome) activity"/>
    <property type="evidence" value="ECO:0007669"/>
    <property type="project" value="UniProtKB-UniRule"/>
</dbReference>
<evidence type="ECO:0000256" key="1">
    <source>
        <dbReference type="ARBA" id="ARBA00001974"/>
    </source>
</evidence>
<dbReference type="GO" id="GO:0055085">
    <property type="term" value="P:transmembrane transport"/>
    <property type="evidence" value="ECO:0007669"/>
    <property type="project" value="InterPro"/>
</dbReference>
<dbReference type="Gene3D" id="3.30.43.10">
    <property type="entry name" value="Uridine Diphospho-n-acetylenolpyruvylglucosamine Reductase, domain 2"/>
    <property type="match status" value="1"/>
</dbReference>
<evidence type="ECO:0000256" key="11">
    <source>
        <dbReference type="PIRSR" id="PIRSR000101-1"/>
    </source>
</evidence>
<dbReference type="InterPro" id="IPR016167">
    <property type="entry name" value="FAD-bd_PCMH_sub1"/>
</dbReference>
<dbReference type="RefSeq" id="WP_013201400.1">
    <property type="nucleotide sequence ID" value="NC_014306.1"/>
</dbReference>
<dbReference type="InterPro" id="IPR016164">
    <property type="entry name" value="FAD-linked_Oxase-like_C"/>
</dbReference>
<keyword evidence="7 9" id="KW-0560">Oxidoreductase</keyword>
<dbReference type="EMBL" id="FP236843">
    <property type="protein sequence ID" value="CAX58906.1"/>
    <property type="molecule type" value="Genomic_DNA"/>
</dbReference>
<keyword evidence="14" id="KW-1185">Reference proteome</keyword>
<evidence type="ECO:0000259" key="12">
    <source>
        <dbReference type="PROSITE" id="PS51387"/>
    </source>
</evidence>
<evidence type="ECO:0000256" key="3">
    <source>
        <dbReference type="ARBA" id="ARBA00022519"/>
    </source>
</evidence>
<feature type="binding site" evidence="9 11">
    <location>
        <position position="143"/>
    </location>
    <ligand>
        <name>FAD</name>
        <dbReference type="ChEBI" id="CHEBI:57692"/>
    </ligand>
</feature>
<dbReference type="STRING" id="634500.EbC_13750"/>
<keyword evidence="6 9" id="KW-0274">FAD</keyword>
<dbReference type="PIRSF" id="PIRSF000101">
    <property type="entry name" value="D-lactate_dh"/>
    <property type="match status" value="1"/>
</dbReference>
<comment type="cofactor">
    <cofactor evidence="1 9 10 11">
        <name>FAD</name>
        <dbReference type="ChEBI" id="CHEBI:57692"/>
    </cofactor>
</comment>
<evidence type="ECO:0000256" key="5">
    <source>
        <dbReference type="ARBA" id="ARBA00022719"/>
    </source>
</evidence>
<keyword evidence="5 9" id="KW-0874">Quinone</keyword>
<dbReference type="GO" id="GO:0031234">
    <property type="term" value="C:extrinsic component of cytoplasmic side of plasma membrane"/>
    <property type="evidence" value="ECO:0007669"/>
    <property type="project" value="UniProtKB-UniRule"/>
</dbReference>
<reference evidence="13 14" key="1">
    <citation type="journal article" date="2010" name="BMC Genomics">
        <title>Genome comparison of the epiphytic bacteria Erwinia billingiae and E. tasmaniensis with the pear pathogen E. pyrifoliae.</title>
        <authorList>
            <person name="Kube M."/>
            <person name="Migdoll A.M."/>
            <person name="Gehring I."/>
            <person name="Heitmann K."/>
            <person name="Mayer Y."/>
            <person name="Kuhl H."/>
            <person name="Knaust F."/>
            <person name="Geider K."/>
            <person name="Reinhardt R."/>
        </authorList>
    </citation>
    <scope>NUCLEOTIDE SEQUENCE [LARGE SCALE GENOMIC DNA]</scope>
    <source>
        <strain evidence="13 14">Eb661</strain>
    </source>
</reference>
<dbReference type="InterPro" id="IPR016166">
    <property type="entry name" value="FAD-bd_PCMH"/>
</dbReference>
<accession>D8MPZ9</accession>
<proteinExistence type="inferred from homology"/>
<dbReference type="eggNOG" id="COG0277">
    <property type="taxonomic scope" value="Bacteria"/>
</dbReference>
<evidence type="ECO:0000256" key="6">
    <source>
        <dbReference type="ARBA" id="ARBA00022827"/>
    </source>
</evidence>
<keyword evidence="4 9" id="KW-0285">Flavoprotein</keyword>
<dbReference type="KEGG" id="ebi:EbC_13750"/>
<dbReference type="GO" id="GO:0048038">
    <property type="term" value="F:quinone binding"/>
    <property type="evidence" value="ECO:0007669"/>
    <property type="project" value="UniProtKB-KW"/>
</dbReference>
<protein>
    <recommendedName>
        <fullName evidence="9">Quinone-dependent D-lactate dehydrogenase</fullName>
        <ecNumber evidence="9">1.1.5.12</ecNumber>
    </recommendedName>
    <alternativeName>
        <fullName evidence="9">D-lactate dehydrogenase</fullName>
        <shortName evidence="9">D-LDH</shortName>
    </alternativeName>
</protein>
<dbReference type="InterPro" id="IPR015409">
    <property type="entry name" value="Lactate_DH_C"/>
</dbReference>
<dbReference type="FunFam" id="3.30.70.610:FF:000001">
    <property type="entry name" value="Quinone-dependent D-lactate dehydrogenase"/>
    <property type="match status" value="1"/>
</dbReference>
<dbReference type="InterPro" id="IPR016172">
    <property type="entry name" value="D-lactate_DH_C-sub1"/>
</dbReference>
<dbReference type="Gene3D" id="3.30.1370.20">
    <property type="entry name" value="D-lactate dehydrogenase, cap domain, subdomain 2"/>
    <property type="match status" value="1"/>
</dbReference>
<dbReference type="PANTHER" id="PTHR43716">
    <property type="entry name" value="D-2-HYDROXYGLUTARATE DEHYDROGENASE, MITOCHONDRIAL"/>
    <property type="match status" value="1"/>
</dbReference>
<feature type="binding site" evidence="9 11">
    <location>
        <position position="262"/>
    </location>
    <ligand>
        <name>FAD</name>
        <dbReference type="ChEBI" id="CHEBI:57692"/>
    </ligand>
</feature>
<evidence type="ECO:0000256" key="2">
    <source>
        <dbReference type="ARBA" id="ARBA00022475"/>
    </source>
</evidence>
<dbReference type="Proteomes" id="UP000008793">
    <property type="component" value="Chromosome"/>
</dbReference>
<dbReference type="GO" id="GO:0006089">
    <property type="term" value="P:lactate metabolic process"/>
    <property type="evidence" value="ECO:0007669"/>
    <property type="project" value="UniProtKB-UniRule"/>
</dbReference>
<dbReference type="HOGENOM" id="CLU_034094_0_0_6"/>
<evidence type="ECO:0000256" key="10">
    <source>
        <dbReference type="PIRNR" id="PIRNR000101"/>
    </source>
</evidence>
<comment type="function">
    <text evidence="9 10">Catalyzes the oxidation of D-lactate to pyruvate.</text>
</comment>
<comment type="catalytic activity">
    <reaction evidence="9 10">
        <text>(R)-lactate + a quinone = a quinol + pyruvate</text>
        <dbReference type="Rhea" id="RHEA:51468"/>
        <dbReference type="ChEBI" id="CHEBI:15361"/>
        <dbReference type="ChEBI" id="CHEBI:16004"/>
        <dbReference type="ChEBI" id="CHEBI:24646"/>
        <dbReference type="ChEBI" id="CHEBI:132124"/>
        <dbReference type="EC" id="1.1.5.12"/>
    </reaction>
</comment>
<dbReference type="InterPro" id="IPR016173">
    <property type="entry name" value="D-lactate_DH_C-sub2"/>
</dbReference>
<dbReference type="PANTHER" id="PTHR43716:SF1">
    <property type="entry name" value="D-2-HYDROXYGLUTARATE DEHYDROGENASE, MITOCHONDRIAL"/>
    <property type="match status" value="1"/>
</dbReference>
<evidence type="ECO:0000256" key="7">
    <source>
        <dbReference type="ARBA" id="ARBA00023002"/>
    </source>
</evidence>
<dbReference type="Pfam" id="PF09330">
    <property type="entry name" value="Lact-deh-memb"/>
    <property type="match status" value="1"/>
</dbReference>
<comment type="similarity">
    <text evidence="9">Belongs to the quinone-dependent D-lactate dehydrogenase family.</text>
</comment>
<dbReference type="GeneID" id="90511396"/>
<feature type="binding site" evidence="9 11">
    <location>
        <begin position="76"/>
        <end position="80"/>
    </location>
    <ligand>
        <name>FAD</name>
        <dbReference type="ChEBI" id="CHEBI:57692"/>
    </ligand>
</feature>
<dbReference type="Gene3D" id="3.30.465.10">
    <property type="match status" value="1"/>
</dbReference>
<dbReference type="InterPro" id="IPR016169">
    <property type="entry name" value="FAD-bd_PCMH_sub2"/>
</dbReference>
<keyword evidence="3 9" id="KW-0997">Cell inner membrane</keyword>
<dbReference type="FunFam" id="3.30.43.10:FF:000005">
    <property type="entry name" value="Quinone-dependent D-lactate dehydrogenase"/>
    <property type="match status" value="1"/>
</dbReference>
<dbReference type="InterPro" id="IPR012256">
    <property type="entry name" value="D_lactate_DH"/>
</dbReference>
<dbReference type="GO" id="GO:0071949">
    <property type="term" value="F:FAD binding"/>
    <property type="evidence" value="ECO:0007669"/>
    <property type="project" value="InterPro"/>
</dbReference>
<keyword evidence="2 9" id="KW-1003">Cell membrane</keyword>
<feature type="domain" description="FAD-binding PCMH-type" evidence="12">
    <location>
        <begin position="42"/>
        <end position="213"/>
    </location>
</feature>
<dbReference type="Pfam" id="PF01565">
    <property type="entry name" value="FAD_binding_4"/>
    <property type="match status" value="1"/>
</dbReference>
<evidence type="ECO:0000256" key="4">
    <source>
        <dbReference type="ARBA" id="ARBA00022630"/>
    </source>
</evidence>
<sequence length="591" mass="65960">MHNTSPTGSQKLVADLRRIVGRNHLLTDPQQTARYRTGFRSGQGDALAVIFPGSLLEQWRILQACVAADVIVLMQAANTGLTEGSTPNGNDYDRDIVIISTLRMDKIQLLDKGKQVLAFPGSTLYQLEKVLKPLGREPHSVIGSSCIGASVLGGVCNNSGGSLIKRGPAYSEMALYAQVDAQGKLTLVNHLGMDLGTTPEQILSRLDDETWQPEAVKYDQRLASDNDYADRVRDVEADTPSRFNADARRLFEASGCAGKLAVFAVRLDTFVSEKQQQVFYLGTNDPDVLDELRRHMLQHFSHLPVAAEYMHRDIFDIAEVYGKDTFVMIDKLGTDKMPLFFTLKGRTDALLKPVSFLKPNFSDRLLQKISKALPSHLPKRMKAYRDRFEHHLMIKMSGDGIGEARDYLTTYFAQADGEFFECTPDEGSKAFLHRFAAAGAAVRYHAVHHDEVEDILALDIALRRNDRDWFERLPAEFDDALVHRLYYGHFFCHVFHQDYIVKKGVDVHALKEKMLAMLADRGAEYPAEHNVGHLYAAKPQLKAFYQQLDPTNSFNPGIGKTTKAKYWGECGCGAPSAVHSGAPDEVTPQDP</sequence>
<feature type="binding site" evidence="9 11">
    <location>
        <begin position="84"/>
        <end position="85"/>
    </location>
    <ligand>
        <name>FAD</name>
        <dbReference type="ChEBI" id="CHEBI:57692"/>
    </ligand>
</feature>
<name>D8MPZ9_ERWBE</name>
<organism evidence="13 14">
    <name type="scientific">Erwinia billingiae (strain Eb661)</name>
    <dbReference type="NCBI Taxonomy" id="634500"/>
    <lineage>
        <taxon>Bacteria</taxon>
        <taxon>Pseudomonadati</taxon>
        <taxon>Pseudomonadota</taxon>
        <taxon>Gammaproteobacteria</taxon>
        <taxon>Enterobacterales</taxon>
        <taxon>Erwiniaceae</taxon>
        <taxon>Erwinia</taxon>
    </lineage>
</organism>
<feature type="binding site" evidence="9 11">
    <location>
        <position position="150"/>
    </location>
    <ligand>
        <name>FAD</name>
        <dbReference type="ChEBI" id="CHEBI:57692"/>
    </ligand>
</feature>
<dbReference type="Gene3D" id="3.30.70.610">
    <property type="entry name" value="D-lactate dehydrogenase, cap domain, subdomain 1"/>
    <property type="match status" value="2"/>
</dbReference>
<evidence type="ECO:0000256" key="9">
    <source>
        <dbReference type="HAMAP-Rule" id="MF_02092"/>
    </source>
</evidence>
<dbReference type="PROSITE" id="PS51387">
    <property type="entry name" value="FAD_PCMH"/>
    <property type="match status" value="1"/>
</dbReference>
<keyword evidence="8 9" id="KW-0472">Membrane</keyword>
<dbReference type="GO" id="GO:0022904">
    <property type="term" value="P:respiratory electron transport chain"/>
    <property type="evidence" value="ECO:0007669"/>
    <property type="project" value="InterPro"/>
</dbReference>
<dbReference type="SUPFAM" id="SSF55103">
    <property type="entry name" value="FAD-linked oxidases, C-terminal domain"/>
    <property type="match status" value="1"/>
</dbReference>
<dbReference type="SUPFAM" id="SSF56176">
    <property type="entry name" value="FAD-binding/transporter-associated domain-like"/>
    <property type="match status" value="1"/>
</dbReference>
<dbReference type="AlphaFoldDB" id="D8MPZ9"/>
<dbReference type="NCBIfam" id="NF008387">
    <property type="entry name" value="PRK11183.1"/>
    <property type="match status" value="1"/>
</dbReference>
<feature type="binding site" evidence="9 11">
    <location>
        <position position="160"/>
    </location>
    <ligand>
        <name>FAD</name>
        <dbReference type="ChEBI" id="CHEBI:57692"/>
    </ligand>
</feature>
<evidence type="ECO:0000313" key="14">
    <source>
        <dbReference type="Proteomes" id="UP000008793"/>
    </source>
</evidence>
<evidence type="ECO:0000256" key="8">
    <source>
        <dbReference type="ARBA" id="ARBA00023136"/>
    </source>
</evidence>
<dbReference type="InterPro" id="IPR006094">
    <property type="entry name" value="Oxid_FAD_bind_N"/>
</dbReference>
<comment type="subcellular location">
    <subcellularLocation>
        <location evidence="9">Cell inner membrane</location>
        <topology evidence="9">Peripheral membrane protein</topology>
        <orientation evidence="9">Cytoplasmic side</orientation>
    </subcellularLocation>
</comment>
<dbReference type="GO" id="GO:0102029">
    <property type="term" value="F:D-lactate dehydrogenase (quinone) activity"/>
    <property type="evidence" value="ECO:0007669"/>
    <property type="project" value="UniProtKB-EC"/>
</dbReference>
<dbReference type="HAMAP" id="MF_02092">
    <property type="entry name" value="DLDH_Dld"/>
    <property type="match status" value="1"/>
</dbReference>
<evidence type="ECO:0000313" key="13">
    <source>
        <dbReference type="EMBL" id="CAX58906.1"/>
    </source>
</evidence>